<reference evidence="2" key="1">
    <citation type="submission" date="2011-10" db="EMBL/GenBank/DDBJ databases">
        <title>The Genome Sequence of Oxalobacter formigenes HOxBLS.</title>
        <authorList>
            <consortium name="The Broad Institute Genome Sequencing Platform"/>
            <person name="Earl A."/>
            <person name="Ward D."/>
            <person name="Feldgarden M."/>
            <person name="Gevers D."/>
            <person name="Allison M.J."/>
            <person name="Humphrey S."/>
            <person name="Young S.K."/>
            <person name="Zeng Q."/>
            <person name="Gargeya S."/>
            <person name="Fitzgerald M."/>
            <person name="Haas B."/>
            <person name="Abouelleil A."/>
            <person name="Alvarado L."/>
            <person name="Arachchi H.M."/>
            <person name="Berlin A."/>
            <person name="Brown A."/>
            <person name="Chapman S.B."/>
            <person name="Chen Z."/>
            <person name="Dunbar C."/>
            <person name="Freedman E."/>
            <person name="Gearin G."/>
            <person name="Goldberg J."/>
            <person name="Griggs A."/>
            <person name="Gujja S."/>
            <person name="Heiman D."/>
            <person name="Howarth C."/>
            <person name="Larson L."/>
            <person name="Lui A."/>
            <person name="MacDonald P.J.P."/>
            <person name="Montmayeur A."/>
            <person name="Murphy C."/>
            <person name="Neiman D."/>
            <person name="Pearson M."/>
            <person name="Priest M."/>
            <person name="Roberts A."/>
            <person name="Saif S."/>
            <person name="Shea T."/>
            <person name="Shenoy N."/>
            <person name="Sisk P."/>
            <person name="Stolte C."/>
            <person name="Sykes S."/>
            <person name="Wortman J."/>
            <person name="Nusbaum C."/>
            <person name="Birren B."/>
        </authorList>
    </citation>
    <scope>NUCLEOTIDE SEQUENCE [LARGE SCALE GENOMIC DNA]</scope>
    <source>
        <strain evidence="2">HOxBLS</strain>
    </source>
</reference>
<sequence>MNSLSRLENEKQILVNNLKLTRISWKMDFIKDELAYKQYEDYMGRFFPRSIFFRLITRHPSFFVLPFSFLMLKKSFFFLNLIRKLF</sequence>
<dbReference type="Proteomes" id="UP000003973">
    <property type="component" value="Unassembled WGS sequence"/>
</dbReference>
<evidence type="ECO:0000313" key="2">
    <source>
        <dbReference type="EMBL" id="EQM95128.1"/>
    </source>
</evidence>
<keyword evidence="1" id="KW-0472">Membrane</keyword>
<dbReference type="AlphaFoldDB" id="T5LUG2"/>
<dbReference type="EMBL" id="ACDP02000029">
    <property type="protein sequence ID" value="EQM95128.1"/>
    <property type="molecule type" value="Genomic_DNA"/>
</dbReference>
<proteinExistence type="predicted"/>
<comment type="caution">
    <text evidence="2">The sequence shown here is derived from an EMBL/GenBank/DDBJ whole genome shotgun (WGS) entry which is preliminary data.</text>
</comment>
<protein>
    <submittedName>
        <fullName evidence="2">Uncharacterized protein</fullName>
    </submittedName>
</protein>
<organism evidence="2 3">
    <name type="scientific">Oxalobacter paraformigenes</name>
    <dbReference type="NCBI Taxonomy" id="556268"/>
    <lineage>
        <taxon>Bacteria</taxon>
        <taxon>Pseudomonadati</taxon>
        <taxon>Pseudomonadota</taxon>
        <taxon>Betaproteobacteria</taxon>
        <taxon>Burkholderiales</taxon>
        <taxon>Oxalobacteraceae</taxon>
        <taxon>Oxalobacter</taxon>
    </lineage>
</organism>
<feature type="transmembrane region" description="Helical" evidence="1">
    <location>
        <begin position="62"/>
        <end position="82"/>
    </location>
</feature>
<accession>T5LUG2</accession>
<keyword evidence="1" id="KW-0812">Transmembrane</keyword>
<gene>
    <name evidence="2" type="ORF">OFAG_02352</name>
</gene>
<keyword evidence="1" id="KW-1133">Transmembrane helix</keyword>
<evidence type="ECO:0000313" key="3">
    <source>
        <dbReference type="Proteomes" id="UP000003973"/>
    </source>
</evidence>
<name>T5LUG2_9BURK</name>
<dbReference type="HOGENOM" id="CLU_2494926_0_0_4"/>
<evidence type="ECO:0000256" key="1">
    <source>
        <dbReference type="SAM" id="Phobius"/>
    </source>
</evidence>
<keyword evidence="3" id="KW-1185">Reference proteome</keyword>